<keyword evidence="1" id="KW-0812">Transmembrane</keyword>
<evidence type="ECO:0000313" key="2">
    <source>
        <dbReference type="EMBL" id="OIR14605.1"/>
    </source>
</evidence>
<dbReference type="AlphaFoldDB" id="A0A1J5TE57"/>
<proteinExistence type="predicted"/>
<dbReference type="InterPro" id="IPR045584">
    <property type="entry name" value="Pilin-like"/>
</dbReference>
<dbReference type="EMBL" id="MLJW01000011">
    <property type="protein sequence ID" value="OIR14605.1"/>
    <property type="molecule type" value="Genomic_DNA"/>
</dbReference>
<comment type="caution">
    <text evidence="2">The sequence shown here is derived from an EMBL/GenBank/DDBJ whole genome shotgun (WGS) entry which is preliminary data.</text>
</comment>
<keyword evidence="1" id="KW-1133">Transmembrane helix</keyword>
<name>A0A1J5TE57_9ZZZZ</name>
<evidence type="ECO:0000256" key="1">
    <source>
        <dbReference type="SAM" id="Phobius"/>
    </source>
</evidence>
<dbReference type="SUPFAM" id="SSF54523">
    <property type="entry name" value="Pili subunits"/>
    <property type="match status" value="1"/>
</dbReference>
<gene>
    <name evidence="2" type="ORF">GALL_44090</name>
</gene>
<accession>A0A1J5TE57</accession>
<evidence type="ECO:0008006" key="3">
    <source>
        <dbReference type="Google" id="ProtNLM"/>
    </source>
</evidence>
<organism evidence="2">
    <name type="scientific">mine drainage metagenome</name>
    <dbReference type="NCBI Taxonomy" id="410659"/>
    <lineage>
        <taxon>unclassified sequences</taxon>
        <taxon>metagenomes</taxon>
        <taxon>ecological metagenomes</taxon>
    </lineage>
</organism>
<reference evidence="2" key="1">
    <citation type="submission" date="2016-10" db="EMBL/GenBank/DDBJ databases">
        <title>Sequence of Gallionella enrichment culture.</title>
        <authorList>
            <person name="Poehlein A."/>
            <person name="Muehling M."/>
            <person name="Daniel R."/>
        </authorList>
    </citation>
    <scope>NUCLEOTIDE SEQUENCE</scope>
</reference>
<keyword evidence="1" id="KW-0472">Membrane</keyword>
<sequence>MRQRIDKRRDAGFTYLTVLLAVVVMGVMLGTTTEVWHTAMQREKERELLFAGNQFRTAIGLYYLSHKRFPRNLEDLLKDPQFASTKRYLRRIVRDPMTGGTDWALVRSTDGGIMGVHSLSEMPPLKVAGFKAAGNKFDGAVKYSDWVFAYIPRQISAVPKPNFDSGGDKPLW</sequence>
<feature type="transmembrane region" description="Helical" evidence="1">
    <location>
        <begin position="12"/>
        <end position="31"/>
    </location>
</feature>
<protein>
    <recommendedName>
        <fullName evidence="3">Type II secretion system protein</fullName>
    </recommendedName>
</protein>